<keyword evidence="12" id="KW-1185">Reference proteome</keyword>
<evidence type="ECO:0000256" key="8">
    <source>
        <dbReference type="ARBA" id="ARBA00023288"/>
    </source>
</evidence>
<feature type="region of interest" description="Disordered" evidence="10">
    <location>
        <begin position="1"/>
        <end position="95"/>
    </location>
</feature>
<dbReference type="GO" id="GO:0030182">
    <property type="term" value="P:neuron differentiation"/>
    <property type="evidence" value="ECO:0007669"/>
    <property type="project" value="TreeGrafter"/>
</dbReference>
<gene>
    <name evidence="11" type="primary">wnt4a</name>
    <name evidence="11" type="ORF">N1851_003381</name>
</gene>
<name>A0AA47NAA5_MERPO</name>
<evidence type="ECO:0000256" key="9">
    <source>
        <dbReference type="RuleBase" id="RU003500"/>
    </source>
</evidence>
<dbReference type="GO" id="GO:0060070">
    <property type="term" value="P:canonical Wnt signaling pathway"/>
    <property type="evidence" value="ECO:0007669"/>
    <property type="project" value="TreeGrafter"/>
</dbReference>
<keyword evidence="7" id="KW-1015">Disulfide bond</keyword>
<accession>A0AA47NAA5</accession>
<keyword evidence="4" id="KW-0964">Secreted</keyword>
<dbReference type="GO" id="GO:0005109">
    <property type="term" value="F:frizzled binding"/>
    <property type="evidence" value="ECO:0007669"/>
    <property type="project" value="TreeGrafter"/>
</dbReference>
<evidence type="ECO:0000256" key="1">
    <source>
        <dbReference type="ARBA" id="ARBA00004498"/>
    </source>
</evidence>
<evidence type="ECO:0000256" key="6">
    <source>
        <dbReference type="ARBA" id="ARBA00022687"/>
    </source>
</evidence>
<dbReference type="FunFam" id="3.30.2460.20:FF:000004">
    <property type="entry name" value="Protein Wnt"/>
    <property type="match status" value="1"/>
</dbReference>
<organism evidence="11 12">
    <name type="scientific">Merluccius polli</name>
    <name type="common">Benguela hake</name>
    <name type="synonym">Merluccius cadenati</name>
    <dbReference type="NCBI Taxonomy" id="89951"/>
    <lineage>
        <taxon>Eukaryota</taxon>
        <taxon>Metazoa</taxon>
        <taxon>Chordata</taxon>
        <taxon>Craniata</taxon>
        <taxon>Vertebrata</taxon>
        <taxon>Euteleostomi</taxon>
        <taxon>Actinopterygii</taxon>
        <taxon>Neopterygii</taxon>
        <taxon>Teleostei</taxon>
        <taxon>Neoteleostei</taxon>
        <taxon>Acanthomorphata</taxon>
        <taxon>Zeiogadaria</taxon>
        <taxon>Gadariae</taxon>
        <taxon>Gadiformes</taxon>
        <taxon>Gadoidei</taxon>
        <taxon>Merlucciidae</taxon>
        <taxon>Merluccius</taxon>
    </lineage>
</organism>
<dbReference type="GO" id="GO:0045165">
    <property type="term" value="P:cell fate commitment"/>
    <property type="evidence" value="ECO:0007669"/>
    <property type="project" value="TreeGrafter"/>
</dbReference>
<dbReference type="Pfam" id="PF00110">
    <property type="entry name" value="wnt"/>
    <property type="match status" value="1"/>
</dbReference>
<comment type="subcellular location">
    <subcellularLocation>
        <location evidence="1 9">Secreted</location>
        <location evidence="1 9">Extracellular space</location>
        <location evidence="1 9">Extracellular matrix</location>
    </subcellularLocation>
</comment>
<feature type="compositionally biased region" description="Basic residues" evidence="10">
    <location>
        <begin position="29"/>
        <end position="39"/>
    </location>
</feature>
<evidence type="ECO:0000313" key="12">
    <source>
        <dbReference type="Proteomes" id="UP001174136"/>
    </source>
</evidence>
<evidence type="ECO:0000256" key="7">
    <source>
        <dbReference type="ARBA" id="ARBA00023157"/>
    </source>
</evidence>
<evidence type="ECO:0000256" key="4">
    <source>
        <dbReference type="ARBA" id="ARBA00022525"/>
    </source>
</evidence>
<keyword evidence="6 9" id="KW-0879">Wnt signaling pathway</keyword>
<dbReference type="PROSITE" id="PS00246">
    <property type="entry name" value="WNT1"/>
    <property type="match status" value="1"/>
</dbReference>
<protein>
    <recommendedName>
        <fullName evidence="9">Protein Wnt</fullName>
    </recommendedName>
</protein>
<dbReference type="PANTHER" id="PTHR12027:SF104">
    <property type="entry name" value="PROTEIN WNT"/>
    <property type="match status" value="1"/>
</dbReference>
<dbReference type="Proteomes" id="UP001174136">
    <property type="component" value="Unassembled WGS sequence"/>
</dbReference>
<comment type="caution">
    <text evidence="11">The sequence shown here is derived from an EMBL/GenBank/DDBJ whole genome shotgun (WGS) entry which is preliminary data.</text>
</comment>
<comment type="similarity">
    <text evidence="2 9">Belongs to the Wnt family.</text>
</comment>
<keyword evidence="8" id="KW-0449">Lipoprotein</keyword>
<evidence type="ECO:0000313" key="11">
    <source>
        <dbReference type="EMBL" id="KAK0154515.1"/>
    </source>
</evidence>
<dbReference type="CDD" id="cd19336">
    <property type="entry name" value="Wnt_Wnt4"/>
    <property type="match status" value="1"/>
</dbReference>
<evidence type="ECO:0000256" key="2">
    <source>
        <dbReference type="ARBA" id="ARBA00005683"/>
    </source>
</evidence>
<dbReference type="PRINTS" id="PR01349">
    <property type="entry name" value="WNTPROTEIN"/>
</dbReference>
<evidence type="ECO:0000256" key="3">
    <source>
        <dbReference type="ARBA" id="ARBA00022473"/>
    </source>
</evidence>
<dbReference type="GO" id="GO:0005615">
    <property type="term" value="C:extracellular space"/>
    <property type="evidence" value="ECO:0007669"/>
    <property type="project" value="TreeGrafter"/>
</dbReference>
<evidence type="ECO:0000256" key="10">
    <source>
        <dbReference type="SAM" id="MobiDB-lite"/>
    </source>
</evidence>
<comment type="function">
    <text evidence="9">Ligand for members of the frizzled family of seven transmembrane receptors.</text>
</comment>
<dbReference type="InterPro" id="IPR018161">
    <property type="entry name" value="Wnt_CS"/>
</dbReference>
<proteinExistence type="inferred from homology"/>
<dbReference type="GO" id="GO:0005125">
    <property type="term" value="F:cytokine activity"/>
    <property type="evidence" value="ECO:0007669"/>
    <property type="project" value="TreeGrafter"/>
</dbReference>
<dbReference type="Gene3D" id="3.30.2460.20">
    <property type="match status" value="1"/>
</dbReference>
<dbReference type="InterPro" id="IPR005817">
    <property type="entry name" value="Wnt"/>
</dbReference>
<feature type="compositionally biased region" description="Basic and acidic residues" evidence="10">
    <location>
        <begin position="18"/>
        <end position="28"/>
    </location>
</feature>
<dbReference type="PANTHER" id="PTHR12027">
    <property type="entry name" value="WNT RELATED"/>
    <property type="match status" value="1"/>
</dbReference>
<dbReference type="AlphaFoldDB" id="A0AA47NAA5"/>
<dbReference type="EMBL" id="JAOPHQ010000441">
    <property type="protein sequence ID" value="KAK0154515.1"/>
    <property type="molecule type" value="Genomic_DNA"/>
</dbReference>
<evidence type="ECO:0000256" key="5">
    <source>
        <dbReference type="ARBA" id="ARBA00022530"/>
    </source>
</evidence>
<keyword evidence="3 9" id="KW-0217">Developmental protein</keyword>
<keyword evidence="5" id="KW-0272">Extracellular matrix</keyword>
<sequence length="555" mass="61251">MALPRETAGRRHLKKQGTQRDEYDTEDKKKKKKKKKGDRRPKTCGDHPQVLGQKHRPAVGPPGRSDREDRRAWGKLSTCRPRTQDRLTHGDGQTDSLMPTVSAVNLTTPLLLLLLWAIHPSMATNWLSLARLPRSRPVSGDAPCARLRGLSPGQVGVCRARGEVMESVRKAAEMVIEECQHQFRNRRWNCSTTPRGINVFGRVMNQGTREAAFVHALSSAAVAMAVTRACSRGELERCGCDRKIRGVSPEGFQWSGCSDNLSYGVAFSQTFVDEPEKAKGLSAGRPLMNIHNNEAGRKAILHNMQVECKCHGVSGSCELRTCWKVMPPFRRVGAVLKERFDGATEVRLTRIGSRTALLPRDPQVKPPAARDLVYMAPSPDFCHLDPDNGIPGTAGRRCNGTSRLAPDGCELVCCGPGYRAGRAEVVQRCSCKFSWCCSVRCQQCKNTSSTQRFLGLVSGGSRAARMASSNTFFSPLFMSEGDNEMEREKERETANLTCVSAEHSTYLTARRSRASLSPLSGDRGRCLFLASFSTVLLSSRRSTWVPTSRNGVRGQ</sequence>
<reference evidence="11" key="1">
    <citation type="journal article" date="2023" name="Front. Mar. Sci.">
        <title>A new Merluccius polli reference genome to investigate the effects of global change in West African waters.</title>
        <authorList>
            <person name="Mateo J.L."/>
            <person name="Blanco-Fernandez C."/>
            <person name="Garcia-Vazquez E."/>
            <person name="Machado-Schiaffino G."/>
        </authorList>
    </citation>
    <scope>NUCLEOTIDE SEQUENCE</scope>
    <source>
        <strain evidence="11">C29</strain>
        <tissue evidence="11">Fin</tissue>
    </source>
</reference>
<dbReference type="SMART" id="SM00097">
    <property type="entry name" value="WNT1"/>
    <property type="match status" value="1"/>
</dbReference>
<dbReference type="InterPro" id="IPR043158">
    <property type="entry name" value="Wnt_C"/>
</dbReference>
<dbReference type="GO" id="GO:0048513">
    <property type="term" value="P:animal organ development"/>
    <property type="evidence" value="ECO:0007669"/>
    <property type="project" value="UniProtKB-ARBA"/>
</dbReference>